<dbReference type="InterPro" id="IPR005312">
    <property type="entry name" value="DUF1759"/>
</dbReference>
<dbReference type="AlphaFoldDB" id="A0A9N9QW14"/>
<proteinExistence type="predicted"/>
<dbReference type="PANTHER" id="PTHR22954">
    <property type="entry name" value="RETROVIRAL PROTEASE-RELATED"/>
    <property type="match status" value="1"/>
</dbReference>
<evidence type="ECO:0000313" key="2">
    <source>
        <dbReference type="Proteomes" id="UP001153714"/>
    </source>
</evidence>
<keyword evidence="2" id="KW-1185">Reference proteome</keyword>
<reference evidence="1" key="1">
    <citation type="submission" date="2021-12" db="EMBL/GenBank/DDBJ databases">
        <authorList>
            <person name="King R."/>
        </authorList>
    </citation>
    <scope>NUCLEOTIDE SEQUENCE</scope>
</reference>
<evidence type="ECO:0000313" key="1">
    <source>
        <dbReference type="EMBL" id="CAG9784504.1"/>
    </source>
</evidence>
<dbReference type="EMBL" id="OU893343">
    <property type="protein sequence ID" value="CAG9784504.1"/>
    <property type="molecule type" value="Genomic_DNA"/>
</dbReference>
<accession>A0A9N9QW14</accession>
<reference evidence="1" key="2">
    <citation type="submission" date="2022-10" db="EMBL/GenBank/DDBJ databases">
        <authorList>
            <consortium name="ENA_rothamsted_submissions"/>
            <consortium name="culmorum"/>
            <person name="King R."/>
        </authorList>
    </citation>
    <scope>NUCLEOTIDE SEQUENCE</scope>
</reference>
<name>A0A9N9QW14_9NEOP</name>
<sequence length="261" mass="30348">MRLNIDGTDEQYAKEFDECESYVKSFYTIKCRVENLRIEGSRPSASRVKQQRRNITLPKIELTKFDDNTKTWLSFWGQFKKIDEDDTLESEDKFQYLIQAMKDGSKARELVTSYPPLAENYKKALEQLKGRFAKEEILIDTYVRELLGLVLCQAKGNTMGIRSLYDQLMTHLNALESLKVTKEKYEAMLYPLVESALLENILMVWSREKIVIDDSKLTQLLEFLIREAEAEERIKLTRANFNTYIPPSSLDIQPTAAYIVA</sequence>
<dbReference type="Proteomes" id="UP001153714">
    <property type="component" value="Chromosome 12"/>
</dbReference>
<organism evidence="1 2">
    <name type="scientific">Diatraea saccharalis</name>
    <name type="common">sugarcane borer</name>
    <dbReference type="NCBI Taxonomy" id="40085"/>
    <lineage>
        <taxon>Eukaryota</taxon>
        <taxon>Metazoa</taxon>
        <taxon>Ecdysozoa</taxon>
        <taxon>Arthropoda</taxon>
        <taxon>Hexapoda</taxon>
        <taxon>Insecta</taxon>
        <taxon>Pterygota</taxon>
        <taxon>Neoptera</taxon>
        <taxon>Endopterygota</taxon>
        <taxon>Lepidoptera</taxon>
        <taxon>Glossata</taxon>
        <taxon>Ditrysia</taxon>
        <taxon>Pyraloidea</taxon>
        <taxon>Crambidae</taxon>
        <taxon>Crambinae</taxon>
        <taxon>Diatraea</taxon>
    </lineage>
</organism>
<dbReference type="PANTHER" id="PTHR22954:SF3">
    <property type="entry name" value="PROTEIN CBG08539"/>
    <property type="match status" value="1"/>
</dbReference>
<dbReference type="Pfam" id="PF03564">
    <property type="entry name" value="DUF1759"/>
    <property type="match status" value="1"/>
</dbReference>
<protein>
    <submittedName>
        <fullName evidence="1">Uncharacterized protein</fullName>
    </submittedName>
</protein>
<gene>
    <name evidence="1" type="ORF">DIATSA_LOCUS2596</name>
</gene>
<dbReference type="OrthoDB" id="5967017at2759"/>